<dbReference type="SUPFAM" id="SSF88713">
    <property type="entry name" value="Glycoside hydrolase/deacetylase"/>
    <property type="match status" value="1"/>
</dbReference>
<reference evidence="5" key="1">
    <citation type="submission" date="2016-10" db="EMBL/GenBank/DDBJ databases">
        <authorList>
            <person name="Varghese N."/>
            <person name="Submissions S."/>
        </authorList>
    </citation>
    <scope>NUCLEOTIDE SEQUENCE [LARGE SCALE GENOMIC DNA]</scope>
    <source>
        <strain evidence="5">B48,IBRC-M 10115,DSM 25386,CECT 8001</strain>
    </source>
</reference>
<dbReference type="Pfam" id="PF01522">
    <property type="entry name" value="Polysacc_deac_1"/>
    <property type="match status" value="1"/>
</dbReference>
<dbReference type="InterPro" id="IPR002509">
    <property type="entry name" value="NODB_dom"/>
</dbReference>
<feature type="domain" description="NodB homology" evidence="3">
    <location>
        <begin position="1"/>
        <end position="173"/>
    </location>
</feature>
<dbReference type="InterPro" id="IPR050248">
    <property type="entry name" value="Polysacc_deacetylase_ArnD"/>
</dbReference>
<keyword evidence="2" id="KW-0378">Hydrolase</keyword>
<proteinExistence type="predicted"/>
<dbReference type="CDD" id="cd10917">
    <property type="entry name" value="CE4_NodB_like_6s_7s"/>
    <property type="match status" value="1"/>
</dbReference>
<dbReference type="InterPro" id="IPR011330">
    <property type="entry name" value="Glyco_hydro/deAcase_b/a-brl"/>
</dbReference>
<keyword evidence="5" id="KW-1185">Reference proteome</keyword>
<dbReference type="GO" id="GO:0016810">
    <property type="term" value="F:hydrolase activity, acting on carbon-nitrogen (but not peptide) bonds"/>
    <property type="evidence" value="ECO:0007669"/>
    <property type="project" value="InterPro"/>
</dbReference>
<evidence type="ECO:0000313" key="4">
    <source>
        <dbReference type="EMBL" id="SEM12422.1"/>
    </source>
</evidence>
<dbReference type="Gene3D" id="3.20.20.370">
    <property type="entry name" value="Glycoside hydrolase/deacetylase"/>
    <property type="match status" value="1"/>
</dbReference>
<name>A0A1H7VST5_9BACI</name>
<keyword evidence="1" id="KW-0479">Metal-binding</keyword>
<evidence type="ECO:0000256" key="2">
    <source>
        <dbReference type="ARBA" id="ARBA00022801"/>
    </source>
</evidence>
<evidence type="ECO:0000313" key="5">
    <source>
        <dbReference type="Proteomes" id="UP000198553"/>
    </source>
</evidence>
<dbReference type="PANTHER" id="PTHR10587:SF133">
    <property type="entry name" value="CHITIN DEACETYLASE 1-RELATED"/>
    <property type="match status" value="1"/>
</dbReference>
<dbReference type="EMBL" id="FOBW01000001">
    <property type="protein sequence ID" value="SEM12422.1"/>
    <property type="molecule type" value="Genomic_DNA"/>
</dbReference>
<dbReference type="PROSITE" id="PS51677">
    <property type="entry name" value="NODB"/>
    <property type="match status" value="1"/>
</dbReference>
<evidence type="ECO:0000259" key="3">
    <source>
        <dbReference type="PROSITE" id="PS51677"/>
    </source>
</evidence>
<dbReference type="OrthoDB" id="9812065at2"/>
<dbReference type="GO" id="GO:0016020">
    <property type="term" value="C:membrane"/>
    <property type="evidence" value="ECO:0007669"/>
    <property type="project" value="TreeGrafter"/>
</dbReference>
<organism evidence="4 5">
    <name type="scientific">Mesobacillus persicus</name>
    <dbReference type="NCBI Taxonomy" id="930146"/>
    <lineage>
        <taxon>Bacteria</taxon>
        <taxon>Bacillati</taxon>
        <taxon>Bacillota</taxon>
        <taxon>Bacilli</taxon>
        <taxon>Bacillales</taxon>
        <taxon>Bacillaceae</taxon>
        <taxon>Mesobacillus</taxon>
    </lineage>
</organism>
<dbReference type="RefSeq" id="WP_090740846.1">
    <property type="nucleotide sequence ID" value="NZ_FOBW01000001.1"/>
</dbReference>
<dbReference type="GO" id="GO:0005975">
    <property type="term" value="P:carbohydrate metabolic process"/>
    <property type="evidence" value="ECO:0007669"/>
    <property type="project" value="InterPro"/>
</dbReference>
<sequence length="175" mass="20260">MLTFDDGPSRVLPEILDILEEEKVPATFFWQSRLLHNQRPWQRVLAGGHQIGTHSCKHRDLSKLNYEGQYRDLAHSVAKIESIIGNKVTYFRPPFGQYNDDTIEAARALNLVPVLWKIASMDWELKDSPEQIITNVINHLEDGSIILLHELHQTLDILPELIQEIKDRGYHFTNL</sequence>
<protein>
    <submittedName>
        <fullName evidence="4">Polysaccharide deacetylase</fullName>
    </submittedName>
</protein>
<evidence type="ECO:0000256" key="1">
    <source>
        <dbReference type="ARBA" id="ARBA00022723"/>
    </source>
</evidence>
<dbReference type="AlphaFoldDB" id="A0A1H7VST5"/>
<dbReference type="Proteomes" id="UP000198553">
    <property type="component" value="Unassembled WGS sequence"/>
</dbReference>
<gene>
    <name evidence="4" type="ORF">SAMN05192533_101103</name>
</gene>
<dbReference type="GO" id="GO:0046872">
    <property type="term" value="F:metal ion binding"/>
    <property type="evidence" value="ECO:0007669"/>
    <property type="project" value="UniProtKB-KW"/>
</dbReference>
<dbReference type="PANTHER" id="PTHR10587">
    <property type="entry name" value="GLYCOSYL TRANSFERASE-RELATED"/>
    <property type="match status" value="1"/>
</dbReference>
<accession>A0A1H7VST5</accession>
<dbReference type="STRING" id="930146.SAMN05192533_101103"/>